<reference evidence="11" key="1">
    <citation type="submission" date="2016-11" db="UniProtKB">
        <authorList>
            <consortium name="WormBaseParasite"/>
        </authorList>
    </citation>
    <scope>IDENTIFICATION</scope>
</reference>
<evidence type="ECO:0000256" key="1">
    <source>
        <dbReference type="ARBA" id="ARBA00004141"/>
    </source>
</evidence>
<evidence type="ECO:0000256" key="7">
    <source>
        <dbReference type="ARBA" id="ARBA00023224"/>
    </source>
</evidence>
<keyword evidence="10" id="KW-1185">Reference proteome</keyword>
<evidence type="ECO:0000256" key="6">
    <source>
        <dbReference type="ARBA" id="ARBA00023170"/>
    </source>
</evidence>
<keyword evidence="2 8" id="KW-0812">Transmembrane</keyword>
<evidence type="ECO:0000256" key="3">
    <source>
        <dbReference type="ARBA" id="ARBA00022989"/>
    </source>
</evidence>
<comment type="subcellular location">
    <subcellularLocation>
        <location evidence="1">Membrane</location>
        <topology evidence="1">Multi-pass membrane protein</topology>
    </subcellularLocation>
</comment>
<accession>A0A1I7W690</accession>
<feature type="transmembrane region" description="Helical" evidence="8">
    <location>
        <begin position="269"/>
        <end position="292"/>
    </location>
</feature>
<proteinExistence type="predicted"/>
<dbReference type="InterPro" id="IPR017452">
    <property type="entry name" value="GPCR_Rhodpsn_7TM"/>
</dbReference>
<feature type="transmembrane region" description="Helical" evidence="8">
    <location>
        <begin position="161"/>
        <end position="180"/>
    </location>
</feature>
<organism evidence="10 11">
    <name type="scientific">Heterorhabditis bacteriophora</name>
    <name type="common">Entomopathogenic nematode worm</name>
    <dbReference type="NCBI Taxonomy" id="37862"/>
    <lineage>
        <taxon>Eukaryota</taxon>
        <taxon>Metazoa</taxon>
        <taxon>Ecdysozoa</taxon>
        <taxon>Nematoda</taxon>
        <taxon>Chromadorea</taxon>
        <taxon>Rhabditida</taxon>
        <taxon>Rhabditina</taxon>
        <taxon>Rhabditomorpha</taxon>
        <taxon>Strongyloidea</taxon>
        <taxon>Heterorhabditidae</taxon>
        <taxon>Heterorhabditis</taxon>
    </lineage>
</organism>
<dbReference type="InterPro" id="IPR000276">
    <property type="entry name" value="GPCR_Rhodpsn"/>
</dbReference>
<protein>
    <submittedName>
        <fullName evidence="11">G_PROTEIN_RECEP_F1_2 domain-containing protein</fullName>
    </submittedName>
</protein>
<feature type="transmembrane region" description="Helical" evidence="8">
    <location>
        <begin position="67"/>
        <end position="89"/>
    </location>
</feature>
<evidence type="ECO:0000313" key="10">
    <source>
        <dbReference type="Proteomes" id="UP000095283"/>
    </source>
</evidence>
<dbReference type="Proteomes" id="UP000095283">
    <property type="component" value="Unplaced"/>
</dbReference>
<evidence type="ECO:0000259" key="9">
    <source>
        <dbReference type="PROSITE" id="PS50262"/>
    </source>
</evidence>
<dbReference type="PANTHER" id="PTHR24235:SF1">
    <property type="entry name" value="G-PROTEIN COUPLED RECEPTORS FAMILY 1 PROFILE DOMAIN-CONTAINING PROTEIN"/>
    <property type="match status" value="1"/>
</dbReference>
<feature type="transmembrane region" description="Helical" evidence="8">
    <location>
        <begin position="101"/>
        <end position="121"/>
    </location>
</feature>
<name>A0A1I7W690_HETBA</name>
<keyword evidence="7" id="KW-0807">Transducer</keyword>
<evidence type="ECO:0000256" key="8">
    <source>
        <dbReference type="SAM" id="Phobius"/>
    </source>
</evidence>
<evidence type="ECO:0000313" key="11">
    <source>
        <dbReference type="WBParaSite" id="Hba_00126"/>
    </source>
</evidence>
<dbReference type="Gene3D" id="1.20.1070.10">
    <property type="entry name" value="Rhodopsin 7-helix transmembrane proteins"/>
    <property type="match status" value="1"/>
</dbReference>
<evidence type="ECO:0000256" key="4">
    <source>
        <dbReference type="ARBA" id="ARBA00023040"/>
    </source>
</evidence>
<dbReference type="GO" id="GO:0004930">
    <property type="term" value="F:G protein-coupled receptor activity"/>
    <property type="evidence" value="ECO:0007669"/>
    <property type="project" value="UniProtKB-KW"/>
</dbReference>
<feature type="domain" description="G-protein coupled receptors family 1 profile" evidence="9">
    <location>
        <begin position="80"/>
        <end position="139"/>
    </location>
</feature>
<evidence type="ECO:0000256" key="2">
    <source>
        <dbReference type="ARBA" id="ARBA00022692"/>
    </source>
</evidence>
<keyword evidence="5 8" id="KW-0472">Membrane</keyword>
<dbReference type="AlphaFoldDB" id="A0A1I7W690"/>
<dbReference type="GO" id="GO:0016020">
    <property type="term" value="C:membrane"/>
    <property type="evidence" value="ECO:0007669"/>
    <property type="project" value="UniProtKB-SubCell"/>
</dbReference>
<keyword evidence="6" id="KW-0675">Receptor</keyword>
<dbReference type="WBParaSite" id="Hba_00126">
    <property type="protein sequence ID" value="Hba_00126"/>
    <property type="gene ID" value="Hba_00126"/>
</dbReference>
<dbReference type="PANTHER" id="PTHR24235">
    <property type="entry name" value="NEUROPEPTIDE Y RECEPTOR"/>
    <property type="match status" value="1"/>
</dbReference>
<dbReference type="PRINTS" id="PR00237">
    <property type="entry name" value="GPCRRHODOPSN"/>
</dbReference>
<dbReference type="Pfam" id="PF00001">
    <property type="entry name" value="7tm_1"/>
    <property type="match status" value="1"/>
</dbReference>
<keyword evidence="4" id="KW-0297">G-protein coupled receptor</keyword>
<dbReference type="SUPFAM" id="SSF81321">
    <property type="entry name" value="Family A G protein-coupled receptor-like"/>
    <property type="match status" value="1"/>
</dbReference>
<keyword evidence="3 8" id="KW-1133">Transmembrane helix</keyword>
<evidence type="ECO:0000256" key="5">
    <source>
        <dbReference type="ARBA" id="ARBA00023136"/>
    </source>
</evidence>
<sequence length="324" mass="37218">MNRMKSDVQFISMRNFVSVNKNILLDYDMRPNATGEWTEVRCDWFDHVKSMQNNYYWNRQFEGSPIVFLYGIVCTFGALANLVVLFAFIRTSNLRNLRNSFIINLACSDLLLCVITAPVTLYSSVNLFWPFGNISCKVVGTVKIFLKYLLRCKRLAATAPIICYCIVWIISVTVALPYSLAVRSQLVDTFEPWNNKYAPSMLNVCNRSYPEICVEIQDTWDRAYISKTSFTLVVLALQVSGSKFSSLFIKSQPFNRAIDQRRRLGNRILLKNVLACLHKSLLLLLVLVLTYATCWAPMNIYNVLNGFDMIEYSQYSLSITYCNA</sequence>
<dbReference type="PROSITE" id="PS50262">
    <property type="entry name" value="G_PROTEIN_RECEP_F1_2"/>
    <property type="match status" value="1"/>
</dbReference>